<keyword evidence="6" id="KW-0862">Zinc</keyword>
<feature type="compositionally biased region" description="Polar residues" evidence="14">
    <location>
        <begin position="54"/>
        <end position="69"/>
    </location>
</feature>
<evidence type="ECO:0000256" key="9">
    <source>
        <dbReference type="ARBA" id="ARBA00023125"/>
    </source>
</evidence>
<keyword evidence="8" id="KW-0805">Transcription regulation</keyword>
<keyword evidence="10" id="KW-1064">Adaptive immunity</keyword>
<dbReference type="InterPro" id="IPR013087">
    <property type="entry name" value="Znf_C2H2_type"/>
</dbReference>
<evidence type="ECO:0000256" key="3">
    <source>
        <dbReference type="ARBA" id="ARBA00022723"/>
    </source>
</evidence>
<evidence type="ECO:0000256" key="5">
    <source>
        <dbReference type="ARBA" id="ARBA00022771"/>
    </source>
</evidence>
<keyword evidence="3" id="KW-0479">Metal-binding</keyword>
<keyword evidence="9" id="KW-0238">DNA-binding</keyword>
<dbReference type="GO" id="GO:0002250">
    <property type="term" value="P:adaptive immune response"/>
    <property type="evidence" value="ECO:0007669"/>
    <property type="project" value="UniProtKB-KW"/>
</dbReference>
<feature type="domain" description="C2H2-type" evidence="15">
    <location>
        <begin position="659"/>
        <end position="686"/>
    </location>
</feature>
<evidence type="ECO:0000256" key="2">
    <source>
        <dbReference type="ARBA" id="ARBA00022588"/>
    </source>
</evidence>
<evidence type="ECO:0000256" key="7">
    <source>
        <dbReference type="ARBA" id="ARBA00022859"/>
    </source>
</evidence>
<dbReference type="PANTHER" id="PTHR16515:SF59">
    <property type="entry name" value="PR DOMAIN ZINC FINGER PROTEIN 1"/>
    <property type="match status" value="1"/>
</dbReference>
<accession>A0AAV2TKA5</accession>
<feature type="domain" description="C2H2-type" evidence="15">
    <location>
        <begin position="687"/>
        <end position="714"/>
    </location>
</feature>
<dbReference type="InterPro" id="IPR050331">
    <property type="entry name" value="Zinc_finger"/>
</dbReference>
<dbReference type="Pfam" id="PF00096">
    <property type="entry name" value="zf-C2H2"/>
    <property type="match status" value="3"/>
</dbReference>
<dbReference type="GO" id="GO:0000978">
    <property type="term" value="F:RNA polymerase II cis-regulatory region sequence-specific DNA binding"/>
    <property type="evidence" value="ECO:0007669"/>
    <property type="project" value="TreeGrafter"/>
</dbReference>
<comment type="subcellular location">
    <subcellularLocation>
        <location evidence="1">Nucleus</location>
    </subcellularLocation>
</comment>
<dbReference type="GO" id="GO:0008270">
    <property type="term" value="F:zinc ion binding"/>
    <property type="evidence" value="ECO:0007669"/>
    <property type="project" value="UniProtKB-KW"/>
</dbReference>
<feature type="compositionally biased region" description="Polar residues" evidence="14">
    <location>
        <begin position="158"/>
        <end position="176"/>
    </location>
</feature>
<evidence type="ECO:0000256" key="1">
    <source>
        <dbReference type="ARBA" id="ARBA00004123"/>
    </source>
</evidence>
<feature type="compositionally biased region" description="Basic and acidic residues" evidence="14">
    <location>
        <begin position="35"/>
        <end position="50"/>
    </location>
</feature>
<dbReference type="FunFam" id="3.30.160.60:FF:000065">
    <property type="entry name" value="B-cell CLL/lymphoma 6, member B"/>
    <property type="match status" value="1"/>
</dbReference>
<evidence type="ECO:0000256" key="12">
    <source>
        <dbReference type="ARBA" id="ARBA00023242"/>
    </source>
</evidence>
<evidence type="ECO:0000259" key="15">
    <source>
        <dbReference type="PROSITE" id="PS50157"/>
    </source>
</evidence>
<dbReference type="Proteomes" id="UP001497525">
    <property type="component" value="Unassembled WGS sequence"/>
</dbReference>
<dbReference type="PROSITE" id="PS00028">
    <property type="entry name" value="ZINC_FINGER_C2H2_1"/>
    <property type="match status" value="4"/>
</dbReference>
<keyword evidence="5 13" id="KW-0863">Zinc-finger</keyword>
<dbReference type="FunFam" id="3.30.160.60:FF:000132">
    <property type="entry name" value="PR domain zinc finger protein 1"/>
    <property type="match status" value="1"/>
</dbReference>
<dbReference type="GO" id="GO:0045087">
    <property type="term" value="P:innate immune response"/>
    <property type="evidence" value="ECO:0007669"/>
    <property type="project" value="UniProtKB-KW"/>
</dbReference>
<dbReference type="InterPro" id="IPR036236">
    <property type="entry name" value="Znf_C2H2_sf"/>
</dbReference>
<dbReference type="PANTHER" id="PTHR16515">
    <property type="entry name" value="PR DOMAIN ZINC FINGER PROTEIN"/>
    <property type="match status" value="1"/>
</dbReference>
<evidence type="ECO:0000313" key="17">
    <source>
        <dbReference type="Proteomes" id="UP001497525"/>
    </source>
</evidence>
<dbReference type="PROSITE" id="PS50157">
    <property type="entry name" value="ZINC_FINGER_C2H2_2"/>
    <property type="match status" value="4"/>
</dbReference>
<feature type="compositionally biased region" description="Basic and acidic residues" evidence="14">
    <location>
        <begin position="103"/>
        <end position="112"/>
    </location>
</feature>
<dbReference type="SMART" id="SM00355">
    <property type="entry name" value="ZnF_C2H2"/>
    <property type="match status" value="5"/>
</dbReference>
<comment type="caution">
    <text evidence="16">The sequence shown here is derived from an EMBL/GenBank/DDBJ whole genome shotgun (WGS) entry which is preliminary data.</text>
</comment>
<proteinExistence type="predicted"/>
<feature type="domain" description="C2H2-type" evidence="15">
    <location>
        <begin position="631"/>
        <end position="658"/>
    </location>
</feature>
<feature type="domain" description="C2H2-type" evidence="15">
    <location>
        <begin position="603"/>
        <end position="630"/>
    </location>
</feature>
<feature type="region of interest" description="Disordered" evidence="14">
    <location>
        <begin position="31"/>
        <end position="112"/>
    </location>
</feature>
<gene>
    <name evidence="16" type="ORF">CDAUBV1_LOCUS11105</name>
</gene>
<dbReference type="EMBL" id="CAXLJL010000356">
    <property type="protein sequence ID" value="CAL5136802.1"/>
    <property type="molecule type" value="Genomic_DNA"/>
</dbReference>
<keyword evidence="2" id="KW-0399">Innate immunity</keyword>
<dbReference type="GO" id="GO:0003700">
    <property type="term" value="F:DNA-binding transcription factor activity"/>
    <property type="evidence" value="ECO:0007669"/>
    <property type="project" value="TreeGrafter"/>
</dbReference>
<organism evidence="16 17">
    <name type="scientific">Calicophoron daubneyi</name>
    <name type="common">Rumen fluke</name>
    <name type="synonym">Paramphistomum daubneyi</name>
    <dbReference type="NCBI Taxonomy" id="300641"/>
    <lineage>
        <taxon>Eukaryota</taxon>
        <taxon>Metazoa</taxon>
        <taxon>Spiralia</taxon>
        <taxon>Lophotrochozoa</taxon>
        <taxon>Platyhelminthes</taxon>
        <taxon>Trematoda</taxon>
        <taxon>Digenea</taxon>
        <taxon>Plagiorchiida</taxon>
        <taxon>Pronocephalata</taxon>
        <taxon>Paramphistomoidea</taxon>
        <taxon>Paramphistomidae</taxon>
        <taxon>Calicophoron</taxon>
    </lineage>
</organism>
<dbReference type="SUPFAM" id="SSF57667">
    <property type="entry name" value="beta-beta-alpha zinc fingers"/>
    <property type="match status" value="3"/>
</dbReference>
<keyword evidence="11" id="KW-0804">Transcription</keyword>
<keyword evidence="12" id="KW-0539">Nucleus</keyword>
<keyword evidence="4" id="KW-0677">Repeat</keyword>
<evidence type="ECO:0000256" key="4">
    <source>
        <dbReference type="ARBA" id="ARBA00022737"/>
    </source>
</evidence>
<dbReference type="Gene3D" id="3.30.160.60">
    <property type="entry name" value="Classic Zinc Finger"/>
    <property type="match status" value="4"/>
</dbReference>
<name>A0AAV2TKA5_CALDB</name>
<dbReference type="GO" id="GO:0005737">
    <property type="term" value="C:cytoplasm"/>
    <property type="evidence" value="ECO:0007669"/>
    <property type="project" value="TreeGrafter"/>
</dbReference>
<dbReference type="GO" id="GO:0005634">
    <property type="term" value="C:nucleus"/>
    <property type="evidence" value="ECO:0007669"/>
    <property type="project" value="UniProtKB-SubCell"/>
</dbReference>
<reference evidence="16" key="1">
    <citation type="submission" date="2024-06" db="EMBL/GenBank/DDBJ databases">
        <authorList>
            <person name="Liu X."/>
            <person name="Lenzi L."/>
            <person name="Haldenby T S."/>
            <person name="Uol C."/>
        </authorList>
    </citation>
    <scope>NUCLEOTIDE SEQUENCE</scope>
</reference>
<dbReference type="FunFam" id="3.30.160.60:FF:000262">
    <property type="entry name" value="PR domain zinc finger protein 1"/>
    <property type="match status" value="1"/>
</dbReference>
<evidence type="ECO:0000313" key="16">
    <source>
        <dbReference type="EMBL" id="CAL5136802.1"/>
    </source>
</evidence>
<dbReference type="AlphaFoldDB" id="A0AAV2TKA5"/>
<evidence type="ECO:0000256" key="11">
    <source>
        <dbReference type="ARBA" id="ARBA00023163"/>
    </source>
</evidence>
<dbReference type="FunFam" id="3.30.160.60:FF:000211">
    <property type="entry name" value="PR domain zinc finger protein 1"/>
    <property type="match status" value="1"/>
</dbReference>
<evidence type="ECO:0000256" key="10">
    <source>
        <dbReference type="ARBA" id="ARBA00023130"/>
    </source>
</evidence>
<dbReference type="GO" id="GO:0000122">
    <property type="term" value="P:negative regulation of transcription by RNA polymerase II"/>
    <property type="evidence" value="ECO:0007669"/>
    <property type="project" value="UniProtKB-ARBA"/>
</dbReference>
<protein>
    <recommendedName>
        <fullName evidence="15">C2H2-type domain-containing protein</fullName>
    </recommendedName>
</protein>
<sequence>MITHSWTSWNSHSLLSGKPSLGGFRLALEQNTPSRSERAKGGSEDRHQILEPRTGSTEDSPVSLTQKRQSAIRRGTADKWPNPEIQDVGIESGVPQTLPDVLDEPRSKKPHTDETRIYHEMDLDSVDRETVKIRNRTVNGAIEIRAGDGRKSKPETFISLSPSSSPVGATSTVLPNQNRGVSTSTLLHTIDCILSSSDSSESVTKQPSEQSSRCNTFLEKHSDPDIPLAFSTSERPTNQNRCSSLDNPQALSQQIPFDFWFSLFYGIWMRRFKDLQQPVLGLGQQKQPLDYHVSRTKSVPDNSAGPPCKFPPSSMNDVTSVLTSSPRISAILSANMTQTSIGKEKYLNTPSGTIAIQNSESKNEMLRNTSYFYPSMDCSAISNADTYPLLIPPGAHFSHQNKFAQGKCQPANSRNAEKDFLAPMHRLSREYSCLNGKAMDKSVTLTTPFSAHPIEHLRSFSEQSLNNSVGTAYAPRTEPWFCTPILNPGTVLSPPKPYACSRELWTDRLSFEQDICDPWRKPTSTHFHPFSGGSLPGVRSPVRGSDSLFTVSSSNGVGMAVTSKRAAATGGMSKVVCSNLGPRSRGYRSLPFPLTKRDGRMHYECNVCHKTFGQLSNLKVHLRTHTGERPFRCTVCDKGFTQLAHLQKHNLVHTGEKPHQCNVCEKRFSSTSNLKTHMRLHSGEKPFKCKLCELKFSQFIHLKLHRRLHSMESPVICPKCHTKFTNSNELRQHWYREKCYSGDELPPENQIVS</sequence>
<evidence type="ECO:0000256" key="6">
    <source>
        <dbReference type="ARBA" id="ARBA00022833"/>
    </source>
</evidence>
<evidence type="ECO:0000256" key="13">
    <source>
        <dbReference type="PROSITE-ProRule" id="PRU00042"/>
    </source>
</evidence>
<evidence type="ECO:0000256" key="14">
    <source>
        <dbReference type="SAM" id="MobiDB-lite"/>
    </source>
</evidence>
<dbReference type="GO" id="GO:0045165">
    <property type="term" value="P:cell fate commitment"/>
    <property type="evidence" value="ECO:0007669"/>
    <property type="project" value="TreeGrafter"/>
</dbReference>
<evidence type="ECO:0000256" key="8">
    <source>
        <dbReference type="ARBA" id="ARBA00023015"/>
    </source>
</evidence>
<feature type="region of interest" description="Disordered" evidence="14">
    <location>
        <begin position="152"/>
        <end position="176"/>
    </location>
</feature>
<keyword evidence="7" id="KW-0391">Immunity</keyword>